<feature type="domain" description="ATPase AAA-type core" evidence="1">
    <location>
        <begin position="240"/>
        <end position="293"/>
    </location>
</feature>
<dbReference type="KEGG" id="cthd:CDO33_07940"/>
<name>A0A2K2FDM9_9CLOT</name>
<keyword evidence="3" id="KW-1185">Reference proteome</keyword>
<dbReference type="OrthoDB" id="9809324at2"/>
<dbReference type="SUPFAM" id="SSF52540">
    <property type="entry name" value="P-loop containing nucleoside triphosphate hydrolases"/>
    <property type="match status" value="1"/>
</dbReference>
<dbReference type="GO" id="GO:0016887">
    <property type="term" value="F:ATP hydrolysis activity"/>
    <property type="evidence" value="ECO:0007669"/>
    <property type="project" value="InterPro"/>
</dbReference>
<dbReference type="Proteomes" id="UP000236151">
    <property type="component" value="Unassembled WGS sequence"/>
</dbReference>
<reference evidence="3" key="1">
    <citation type="submission" date="2017-06" db="EMBL/GenBank/DDBJ databases">
        <title>Investigating the central metabolism of Clostridium thermosuccinogenes.</title>
        <authorList>
            <person name="Koendjbiharie J.G."/>
            <person name="Van Kranenburg R."/>
            <person name="Vriesendorp B."/>
        </authorList>
    </citation>
    <scope>NUCLEOTIDE SEQUENCE [LARGE SCALE GENOMIC DNA]</scope>
    <source>
        <strain evidence="3">DSM 5806</strain>
    </source>
</reference>
<dbReference type="AlphaFoldDB" id="A0A2K2FDM9"/>
<dbReference type="InterPro" id="IPR027417">
    <property type="entry name" value="P-loop_NTPase"/>
</dbReference>
<accession>A0A2K2FDM9</accession>
<dbReference type="Gene3D" id="3.40.50.300">
    <property type="entry name" value="P-loop containing nucleotide triphosphate hydrolases"/>
    <property type="match status" value="2"/>
</dbReference>
<sequence length="552" mass="64180">MVEKLSIVQYRKIKNLEFEFSRGINVISGTNGTCKTSLLHIISNSFQLVNRSCSWLVDNSCLEIINKVNKVINPKIESLTRGDKQYNDPARGLKGALFTVKYFDRNPLNFRRHNSTLNNRYAVKPFYRKGTSDSLPRCPVIYLGLSRLFPFGEFQNDDEIESIKKSLPLTYQKEIADIYRQFTGLTISSTSPQKMGNIKIRSEFFSDHDGIDSNTISAGEDNLFILITALVSLKYYFNSIQSCNPVESVLLIDELDATLHPSLQFKILDLFSQYSHDYKIQIFFTSHSLSLIEYALHKNHNVVYLIDNITSVVKLDSPDIYKIRMYLYSITRDNIYLNKTIPIFTEDEEARLFLRILFDYYSTKNGEGFAKIRSFFHFVEANIGASNLLSIFEDTYLLKSTMQSICILDGDQSKKKDYKKCVITLPGAESPEKLIMDYSIQLYDNDDPFWTDETILHLGYTKLYFRDNILPDITNIKDKIQELHSQGKSTKGVTRELSKTVFKKHKQFFELLFKHWVNNFENEEQIESFYKDLKVMFKKVAEFHGINSKEWE</sequence>
<dbReference type="Pfam" id="PF13304">
    <property type="entry name" value="AAA_21"/>
    <property type="match status" value="1"/>
</dbReference>
<protein>
    <recommendedName>
        <fullName evidence="1">ATPase AAA-type core domain-containing protein</fullName>
    </recommendedName>
</protein>
<dbReference type="RefSeq" id="WP_103082433.1">
    <property type="nucleotide sequence ID" value="NZ_CP021850.1"/>
</dbReference>
<organism evidence="2 3">
    <name type="scientific">Clostridium thermosuccinogenes</name>
    <dbReference type="NCBI Taxonomy" id="84032"/>
    <lineage>
        <taxon>Bacteria</taxon>
        <taxon>Bacillati</taxon>
        <taxon>Bacillota</taxon>
        <taxon>Clostridia</taxon>
        <taxon>Eubacteriales</taxon>
        <taxon>Clostridiaceae</taxon>
        <taxon>Clostridium</taxon>
    </lineage>
</organism>
<dbReference type="PANTHER" id="PTHR43581">
    <property type="entry name" value="ATP/GTP PHOSPHATASE"/>
    <property type="match status" value="1"/>
</dbReference>
<dbReference type="InterPro" id="IPR051396">
    <property type="entry name" value="Bact_Antivir_Def_Nuclease"/>
</dbReference>
<proteinExistence type="predicted"/>
<evidence type="ECO:0000313" key="2">
    <source>
        <dbReference type="EMBL" id="PNT96902.1"/>
    </source>
</evidence>
<dbReference type="CDD" id="cd00267">
    <property type="entry name" value="ABC_ATPase"/>
    <property type="match status" value="1"/>
</dbReference>
<dbReference type="EMBL" id="NIOJ01000043">
    <property type="protein sequence ID" value="PNT96902.1"/>
    <property type="molecule type" value="Genomic_DNA"/>
</dbReference>
<dbReference type="GO" id="GO:0005524">
    <property type="term" value="F:ATP binding"/>
    <property type="evidence" value="ECO:0007669"/>
    <property type="project" value="InterPro"/>
</dbReference>
<dbReference type="InterPro" id="IPR003959">
    <property type="entry name" value="ATPase_AAA_core"/>
</dbReference>
<dbReference type="PANTHER" id="PTHR43581:SF4">
    <property type="entry name" value="ATP_GTP PHOSPHATASE"/>
    <property type="match status" value="1"/>
</dbReference>
<comment type="caution">
    <text evidence="2">The sequence shown here is derived from an EMBL/GenBank/DDBJ whole genome shotgun (WGS) entry which is preliminary data.</text>
</comment>
<evidence type="ECO:0000259" key="1">
    <source>
        <dbReference type="Pfam" id="PF13304"/>
    </source>
</evidence>
<gene>
    <name evidence="2" type="ORF">CDQ84_14410</name>
</gene>
<evidence type="ECO:0000313" key="3">
    <source>
        <dbReference type="Proteomes" id="UP000236151"/>
    </source>
</evidence>